<feature type="transmembrane region" description="Helical" evidence="1">
    <location>
        <begin position="223"/>
        <end position="244"/>
    </location>
</feature>
<sequence length="250" mass="26787">MTDDEIQRRPRRRRVRVAYVLVAIALLVTAPVAAATEARAATSQMSDPVPAEPAFVVELDVNGSAQVALTVTFDLTTDSERQAFQSLRANATAHERRTEQFAARMRAIASGAANDTGRAMQVRGAAISFTEREDTGIVTLSVTWDGLAARTGDRLVVREPFDSEFATDRTVRITGPDGYELTTVTPEPTDRTRTAATWNGGTAFEGFEATFEPDETAADGTSIPGFGAGIAVLAVLVGAALLAYRGHNRR</sequence>
<name>A0A1H9FN52_9EURY</name>
<keyword evidence="1" id="KW-0472">Membrane</keyword>
<keyword evidence="1" id="KW-1133">Transmembrane helix</keyword>
<gene>
    <name evidence="3" type="ORF">SAMN04489841_1630</name>
</gene>
<dbReference type="EMBL" id="FOFD01000002">
    <property type="protein sequence ID" value="SEQ39367.1"/>
    <property type="molecule type" value="Genomic_DNA"/>
</dbReference>
<evidence type="ECO:0000259" key="2">
    <source>
        <dbReference type="Pfam" id="PF24036"/>
    </source>
</evidence>
<organism evidence="3 4">
    <name type="scientific">Natrinema salaciae</name>
    <dbReference type="NCBI Taxonomy" id="1186196"/>
    <lineage>
        <taxon>Archaea</taxon>
        <taxon>Methanobacteriati</taxon>
        <taxon>Methanobacteriota</taxon>
        <taxon>Stenosarchaea group</taxon>
        <taxon>Halobacteria</taxon>
        <taxon>Halobacteriales</taxon>
        <taxon>Natrialbaceae</taxon>
        <taxon>Natrinema</taxon>
    </lineage>
</organism>
<protein>
    <recommendedName>
        <fullName evidence="2">DUF7345 domain-containing protein</fullName>
    </recommendedName>
</protein>
<accession>A0A1H9FN52</accession>
<dbReference type="Pfam" id="PF24036">
    <property type="entry name" value="DUF7345"/>
    <property type="match status" value="1"/>
</dbReference>
<feature type="domain" description="DUF7345" evidence="2">
    <location>
        <begin position="57"/>
        <end position="179"/>
    </location>
</feature>
<evidence type="ECO:0000256" key="1">
    <source>
        <dbReference type="SAM" id="Phobius"/>
    </source>
</evidence>
<dbReference type="OrthoDB" id="240095at2157"/>
<keyword evidence="4" id="KW-1185">Reference proteome</keyword>
<dbReference type="AlphaFoldDB" id="A0A1H9FN52"/>
<dbReference type="Proteomes" id="UP000199114">
    <property type="component" value="Unassembled WGS sequence"/>
</dbReference>
<evidence type="ECO:0000313" key="3">
    <source>
        <dbReference type="EMBL" id="SEQ39367.1"/>
    </source>
</evidence>
<keyword evidence="1" id="KW-0812">Transmembrane</keyword>
<evidence type="ECO:0000313" key="4">
    <source>
        <dbReference type="Proteomes" id="UP000199114"/>
    </source>
</evidence>
<dbReference type="InterPro" id="IPR055769">
    <property type="entry name" value="DUF7345"/>
</dbReference>
<proteinExistence type="predicted"/>
<reference evidence="4" key="1">
    <citation type="submission" date="2016-10" db="EMBL/GenBank/DDBJ databases">
        <authorList>
            <person name="Varghese N."/>
            <person name="Submissions S."/>
        </authorList>
    </citation>
    <scope>NUCLEOTIDE SEQUENCE [LARGE SCALE GENOMIC DNA]</scope>
    <source>
        <strain evidence="4">DSM 25055</strain>
    </source>
</reference>
<dbReference type="RefSeq" id="WP_090616117.1">
    <property type="nucleotide sequence ID" value="NZ_FOFD01000002.1"/>
</dbReference>